<dbReference type="GO" id="GO:0046656">
    <property type="term" value="P:folic acid biosynthetic process"/>
    <property type="evidence" value="ECO:0007669"/>
    <property type="project" value="UniProtKB-KW"/>
</dbReference>
<protein>
    <recommendedName>
        <fullName evidence="11 12">Aminodeoxychorismate lyase</fullName>
        <ecNumber evidence="8 12">4.1.3.38</ecNumber>
    </recommendedName>
</protein>
<dbReference type="InterPro" id="IPR043131">
    <property type="entry name" value="BCAT-like_N"/>
</dbReference>
<dbReference type="InterPro" id="IPR001544">
    <property type="entry name" value="Aminotrans_IV"/>
</dbReference>
<dbReference type="GO" id="GO:0008696">
    <property type="term" value="F:4-amino-4-deoxychorismate lyase activity"/>
    <property type="evidence" value="ECO:0007669"/>
    <property type="project" value="UniProtKB-UniRule"/>
</dbReference>
<evidence type="ECO:0000256" key="1">
    <source>
        <dbReference type="ARBA" id="ARBA00001933"/>
    </source>
</evidence>
<dbReference type="NCBIfam" id="NF004761">
    <property type="entry name" value="PRK06092.1"/>
    <property type="match status" value="1"/>
</dbReference>
<dbReference type="AlphaFoldDB" id="A0A4P7BYY8"/>
<dbReference type="EC" id="4.1.3.38" evidence="8 12"/>
<evidence type="ECO:0000256" key="4">
    <source>
        <dbReference type="ARBA" id="ARBA00022898"/>
    </source>
</evidence>
<comment type="subunit">
    <text evidence="3">Homodimer.</text>
</comment>
<organism evidence="13 14">
    <name type="scientific">Nitrosococcus wardiae</name>
    <dbReference type="NCBI Taxonomy" id="1814290"/>
    <lineage>
        <taxon>Bacteria</taxon>
        <taxon>Pseudomonadati</taxon>
        <taxon>Pseudomonadota</taxon>
        <taxon>Gammaproteobacteria</taxon>
        <taxon>Chromatiales</taxon>
        <taxon>Chromatiaceae</taxon>
        <taxon>Nitrosococcus</taxon>
    </lineage>
</organism>
<dbReference type="Proteomes" id="UP000294325">
    <property type="component" value="Chromosome"/>
</dbReference>
<dbReference type="InterPro" id="IPR017824">
    <property type="entry name" value="Aminodeoxychorismate_lyase_IV"/>
</dbReference>
<dbReference type="RefSeq" id="WP_134358672.1">
    <property type="nucleotide sequence ID" value="NZ_CP038033.1"/>
</dbReference>
<comment type="cofactor">
    <cofactor evidence="1">
        <name>pyridoxal 5'-phosphate</name>
        <dbReference type="ChEBI" id="CHEBI:597326"/>
    </cofactor>
</comment>
<reference evidence="13 14" key="1">
    <citation type="submission" date="2019-03" db="EMBL/GenBank/DDBJ databases">
        <title>The genome sequence of Nitrosococcus wardiae strain D1FHST reveals the archetypal metabolic capacity of ammonia-oxidizing Gammaproteobacteria.</title>
        <authorList>
            <person name="Wang L."/>
            <person name="Lim C.K."/>
            <person name="Hanson T.E."/>
            <person name="Dang H."/>
            <person name="Klotz M.G."/>
        </authorList>
    </citation>
    <scope>NUCLEOTIDE SEQUENCE [LARGE SCALE GENOMIC DNA]</scope>
    <source>
        <strain evidence="13 14">D1FHS</strain>
    </source>
</reference>
<dbReference type="PANTHER" id="PTHR42743:SF2">
    <property type="entry name" value="AMINODEOXYCHORISMATE LYASE"/>
    <property type="match status" value="1"/>
</dbReference>
<dbReference type="NCBIfam" id="TIGR03461">
    <property type="entry name" value="pabC_Proteo"/>
    <property type="match status" value="1"/>
</dbReference>
<dbReference type="FunFam" id="3.20.10.10:FF:000002">
    <property type="entry name" value="D-alanine aminotransferase"/>
    <property type="match status" value="1"/>
</dbReference>
<proteinExistence type="inferred from homology"/>
<name>A0A4P7BYY8_9GAMM</name>
<comment type="catalytic activity">
    <reaction evidence="9">
        <text>4-amino-4-deoxychorismate = 4-aminobenzoate + pyruvate + H(+)</text>
        <dbReference type="Rhea" id="RHEA:16201"/>
        <dbReference type="ChEBI" id="CHEBI:15361"/>
        <dbReference type="ChEBI" id="CHEBI:15378"/>
        <dbReference type="ChEBI" id="CHEBI:17836"/>
        <dbReference type="ChEBI" id="CHEBI:58406"/>
        <dbReference type="EC" id="4.1.3.38"/>
    </reaction>
</comment>
<evidence type="ECO:0000256" key="9">
    <source>
        <dbReference type="ARBA" id="ARBA00049529"/>
    </source>
</evidence>
<dbReference type="InterPro" id="IPR036038">
    <property type="entry name" value="Aminotransferase-like"/>
</dbReference>
<dbReference type="SUPFAM" id="SSF56752">
    <property type="entry name" value="D-aminoacid aminotransferase-like PLP-dependent enzymes"/>
    <property type="match status" value="1"/>
</dbReference>
<evidence type="ECO:0000256" key="7">
    <source>
        <dbReference type="ARBA" id="ARBA00035633"/>
    </source>
</evidence>
<evidence type="ECO:0000256" key="5">
    <source>
        <dbReference type="ARBA" id="ARBA00022909"/>
    </source>
</evidence>
<keyword evidence="14" id="KW-1185">Reference proteome</keyword>
<evidence type="ECO:0000256" key="8">
    <source>
        <dbReference type="ARBA" id="ARBA00035676"/>
    </source>
</evidence>
<dbReference type="EMBL" id="CP038033">
    <property type="protein sequence ID" value="QBQ55413.1"/>
    <property type="molecule type" value="Genomic_DNA"/>
</dbReference>
<accession>A0A4P7BYY8</accession>
<evidence type="ECO:0000313" key="14">
    <source>
        <dbReference type="Proteomes" id="UP000294325"/>
    </source>
</evidence>
<keyword evidence="6 13" id="KW-0456">Lyase</keyword>
<evidence type="ECO:0000256" key="6">
    <source>
        <dbReference type="ARBA" id="ARBA00023239"/>
    </source>
</evidence>
<dbReference type="Gene3D" id="3.30.470.10">
    <property type="match status" value="1"/>
</dbReference>
<evidence type="ECO:0000313" key="13">
    <source>
        <dbReference type="EMBL" id="QBQ55413.1"/>
    </source>
</evidence>
<dbReference type="GO" id="GO:0008153">
    <property type="term" value="P:4-aminobenzoate biosynthetic process"/>
    <property type="evidence" value="ECO:0007669"/>
    <property type="project" value="UniProtKB-UniRule"/>
</dbReference>
<sequence length="270" mass="30080">MILINGRATSEIEVTDRGLQYGDGLFETIAVVSGRAVLYASHLKRLEADCRRLAIPVPEREVLDKEVAHLCQGISRGVLKIIVTRGSGGRGYRSPPQPQPTRILSIHPWPDYPAISSEYGITLRICRTPLGHNPYLAGMKHLSRLEQVLARNEWDDPMIPEGVMLDLQGYVIGGTMSNLFIVQEGNLQTPDLSSCGVAGVMRAFILEQAFALDLKVTVCSLTLLDLKRAEELFICNSLMGLWPVRRFEETEYPLGSVTQCLQRRIYSQLS</sequence>
<dbReference type="InterPro" id="IPR043132">
    <property type="entry name" value="BCAT-like_C"/>
</dbReference>
<dbReference type="Gene3D" id="3.20.10.10">
    <property type="entry name" value="D-amino Acid Aminotransferase, subunit A, domain 2"/>
    <property type="match status" value="1"/>
</dbReference>
<dbReference type="Pfam" id="PF01063">
    <property type="entry name" value="Aminotran_4"/>
    <property type="match status" value="1"/>
</dbReference>
<keyword evidence="4" id="KW-0663">Pyridoxal phosphate</keyword>
<dbReference type="CDD" id="cd01559">
    <property type="entry name" value="ADCL_like"/>
    <property type="match status" value="1"/>
</dbReference>
<comment type="similarity">
    <text evidence="2">Belongs to the class-IV pyridoxal-phosphate-dependent aminotransferase family.</text>
</comment>
<dbReference type="InterPro" id="IPR050571">
    <property type="entry name" value="Class-IV_PLP-Dep_Aminotrnsfr"/>
</dbReference>
<evidence type="ECO:0000256" key="12">
    <source>
        <dbReference type="NCBIfam" id="TIGR03461"/>
    </source>
</evidence>
<dbReference type="GO" id="GO:0030170">
    <property type="term" value="F:pyridoxal phosphate binding"/>
    <property type="evidence" value="ECO:0007669"/>
    <property type="project" value="InterPro"/>
</dbReference>
<dbReference type="OrthoDB" id="9805628at2"/>
<gene>
    <name evidence="13" type="primary">pabC</name>
    <name evidence="13" type="ORF">E3U44_13530</name>
</gene>
<evidence type="ECO:0000256" key="11">
    <source>
        <dbReference type="ARBA" id="ARBA00069174"/>
    </source>
</evidence>
<comment type="function">
    <text evidence="10">Involved in the biosynthesis of p-aminobenzoate (PABA), a precursor of tetrahydrofolate. Converts 4-amino-4-deoxychorismate into 4-aminobenzoate (PABA) and pyruvate.</text>
</comment>
<comment type="pathway">
    <text evidence="7">Cofactor biosynthesis; tetrahydrofolate biosynthesis; 4-aminobenzoate from chorismate: step 2/2.</text>
</comment>
<evidence type="ECO:0000256" key="2">
    <source>
        <dbReference type="ARBA" id="ARBA00009320"/>
    </source>
</evidence>
<evidence type="ECO:0000256" key="3">
    <source>
        <dbReference type="ARBA" id="ARBA00011738"/>
    </source>
</evidence>
<keyword evidence="5" id="KW-0289">Folate biosynthesis</keyword>
<dbReference type="KEGG" id="nwr:E3U44_13530"/>
<dbReference type="GO" id="GO:0005829">
    <property type="term" value="C:cytosol"/>
    <property type="evidence" value="ECO:0007669"/>
    <property type="project" value="TreeGrafter"/>
</dbReference>
<dbReference type="PANTHER" id="PTHR42743">
    <property type="entry name" value="AMINO-ACID AMINOTRANSFERASE"/>
    <property type="match status" value="1"/>
</dbReference>
<evidence type="ECO:0000256" key="10">
    <source>
        <dbReference type="ARBA" id="ARBA00054027"/>
    </source>
</evidence>